<dbReference type="PANTHER" id="PTHR15504:SF0">
    <property type="entry name" value="CILIA- AND FLAGELLA-ASSOCIATED PROTEIN 45"/>
    <property type="match status" value="1"/>
</dbReference>
<feature type="compositionally biased region" description="Basic and acidic residues" evidence="9">
    <location>
        <begin position="125"/>
        <end position="140"/>
    </location>
</feature>
<comment type="similarity">
    <text evidence="6">Belongs to the CFAP45 family.</text>
</comment>
<dbReference type="eggNOG" id="ENOG502QPRZ">
    <property type="taxonomic scope" value="Eukaryota"/>
</dbReference>
<evidence type="ECO:0000259" key="10">
    <source>
        <dbReference type="Pfam" id="PF13868"/>
    </source>
</evidence>
<dbReference type="STRING" id="7222.B4K099"/>
<evidence type="ECO:0000313" key="11">
    <source>
        <dbReference type="EMBL" id="EDV98669.1"/>
    </source>
</evidence>
<keyword evidence="5" id="KW-0966">Cell projection</keyword>
<proteinExistence type="inferred from homology"/>
<feature type="region of interest" description="Disordered" evidence="9">
    <location>
        <begin position="120"/>
        <end position="140"/>
    </location>
</feature>
<evidence type="ECO:0000256" key="2">
    <source>
        <dbReference type="ARBA" id="ARBA00022846"/>
    </source>
</evidence>
<dbReference type="Proteomes" id="UP000001070">
    <property type="component" value="Unassembled WGS sequence"/>
</dbReference>
<evidence type="ECO:0000256" key="4">
    <source>
        <dbReference type="ARBA" id="ARBA00023069"/>
    </source>
</evidence>
<keyword evidence="4" id="KW-0969">Cilium</keyword>
<dbReference type="Pfam" id="PF13868">
    <property type="entry name" value="TPH"/>
    <property type="match status" value="1"/>
</dbReference>
<evidence type="ECO:0000256" key="7">
    <source>
        <dbReference type="ARBA" id="ARBA00034142"/>
    </source>
</evidence>
<feature type="coiled-coil region" evidence="8">
    <location>
        <begin position="31"/>
        <end position="58"/>
    </location>
</feature>
<accession>B4K099</accession>
<dbReference type="PhylomeDB" id="B4K099"/>
<sequence length="199" mass="24027">MAARDRANEHKKNALFVIQQKILDAKDNREEMRLLAEQERMERKYRQQERKTVELRRRQMDELHQGNREAMAHINKLKSCYSVQRQREIDDLKLQRLRYQQQQQLEQQQKLGRKLSLHQGVTAQMEEHERARRRDHMRERVESERTYALEEQRQKEIDMVISVKLDELAEKRCLPHNALQSLAGRVKYTGLQKLANMQS</sequence>
<comment type="subcellular location">
    <subcellularLocation>
        <location evidence="1">Cell projection</location>
        <location evidence="1">Cilium</location>
        <location evidence="1">Flagellum</location>
    </subcellularLocation>
</comment>
<gene>
    <name evidence="11" type="primary">Dgri\GH23457</name>
    <name evidence="11" type="ORF">Dgri_GH23457</name>
</gene>
<evidence type="ECO:0000256" key="9">
    <source>
        <dbReference type="SAM" id="MobiDB-lite"/>
    </source>
</evidence>
<reference evidence="11 12" key="1">
    <citation type="journal article" date="2007" name="Nature">
        <title>Evolution of genes and genomes on the Drosophila phylogeny.</title>
        <authorList>
            <consortium name="Drosophila 12 Genomes Consortium"/>
            <person name="Clark A.G."/>
            <person name="Eisen M.B."/>
            <person name="Smith D.R."/>
            <person name="Bergman C.M."/>
            <person name="Oliver B."/>
            <person name="Markow T.A."/>
            <person name="Kaufman T.C."/>
            <person name="Kellis M."/>
            <person name="Gelbart W."/>
            <person name="Iyer V.N."/>
            <person name="Pollard D.A."/>
            <person name="Sackton T.B."/>
            <person name="Larracuente A.M."/>
            <person name="Singh N.D."/>
            <person name="Abad J.P."/>
            <person name="Abt D.N."/>
            <person name="Adryan B."/>
            <person name="Aguade M."/>
            <person name="Akashi H."/>
            <person name="Anderson W.W."/>
            <person name="Aquadro C.F."/>
            <person name="Ardell D.H."/>
            <person name="Arguello R."/>
            <person name="Artieri C.G."/>
            <person name="Barbash D.A."/>
            <person name="Barker D."/>
            <person name="Barsanti P."/>
            <person name="Batterham P."/>
            <person name="Batzoglou S."/>
            <person name="Begun D."/>
            <person name="Bhutkar A."/>
            <person name="Blanco E."/>
            <person name="Bosak S.A."/>
            <person name="Bradley R.K."/>
            <person name="Brand A.D."/>
            <person name="Brent M.R."/>
            <person name="Brooks A.N."/>
            <person name="Brown R.H."/>
            <person name="Butlin R.K."/>
            <person name="Caggese C."/>
            <person name="Calvi B.R."/>
            <person name="Bernardo de Carvalho A."/>
            <person name="Caspi A."/>
            <person name="Castrezana S."/>
            <person name="Celniker S.E."/>
            <person name="Chang J.L."/>
            <person name="Chapple C."/>
            <person name="Chatterji S."/>
            <person name="Chinwalla A."/>
            <person name="Civetta A."/>
            <person name="Clifton S.W."/>
            <person name="Comeron J.M."/>
            <person name="Costello J.C."/>
            <person name="Coyne J.A."/>
            <person name="Daub J."/>
            <person name="David R.G."/>
            <person name="Delcher A.L."/>
            <person name="Delehaunty K."/>
            <person name="Do C.B."/>
            <person name="Ebling H."/>
            <person name="Edwards K."/>
            <person name="Eickbush T."/>
            <person name="Evans J.D."/>
            <person name="Filipski A."/>
            <person name="Findeiss S."/>
            <person name="Freyhult E."/>
            <person name="Fulton L."/>
            <person name="Fulton R."/>
            <person name="Garcia A.C."/>
            <person name="Gardiner A."/>
            <person name="Garfield D.A."/>
            <person name="Garvin B.E."/>
            <person name="Gibson G."/>
            <person name="Gilbert D."/>
            <person name="Gnerre S."/>
            <person name="Godfrey J."/>
            <person name="Good R."/>
            <person name="Gotea V."/>
            <person name="Gravely B."/>
            <person name="Greenberg A.J."/>
            <person name="Griffiths-Jones S."/>
            <person name="Gross S."/>
            <person name="Guigo R."/>
            <person name="Gustafson E.A."/>
            <person name="Haerty W."/>
            <person name="Hahn M.W."/>
            <person name="Halligan D.L."/>
            <person name="Halpern A.L."/>
            <person name="Halter G.M."/>
            <person name="Han M.V."/>
            <person name="Heger A."/>
            <person name="Hillier L."/>
            <person name="Hinrichs A.S."/>
            <person name="Holmes I."/>
            <person name="Hoskins R.A."/>
            <person name="Hubisz M.J."/>
            <person name="Hultmark D."/>
            <person name="Huntley M.A."/>
            <person name="Jaffe D.B."/>
            <person name="Jagadeeshan S."/>
            <person name="Jeck W.R."/>
            <person name="Johnson J."/>
            <person name="Jones C.D."/>
            <person name="Jordan W.C."/>
            <person name="Karpen G.H."/>
            <person name="Kataoka E."/>
            <person name="Keightley P.D."/>
            <person name="Kheradpour P."/>
            <person name="Kirkness E.F."/>
            <person name="Koerich L.B."/>
            <person name="Kristiansen K."/>
            <person name="Kudrna D."/>
            <person name="Kulathinal R.J."/>
            <person name="Kumar S."/>
            <person name="Kwok R."/>
            <person name="Lander E."/>
            <person name="Langley C.H."/>
            <person name="Lapoint R."/>
            <person name="Lazzaro B.P."/>
            <person name="Lee S.J."/>
            <person name="Levesque L."/>
            <person name="Li R."/>
            <person name="Lin C.F."/>
            <person name="Lin M.F."/>
            <person name="Lindblad-Toh K."/>
            <person name="Llopart A."/>
            <person name="Long M."/>
            <person name="Low L."/>
            <person name="Lozovsky E."/>
            <person name="Lu J."/>
            <person name="Luo M."/>
            <person name="Machado C.A."/>
            <person name="Makalowski W."/>
            <person name="Marzo M."/>
            <person name="Matsuda M."/>
            <person name="Matzkin L."/>
            <person name="McAllister B."/>
            <person name="McBride C.S."/>
            <person name="McKernan B."/>
            <person name="McKernan K."/>
            <person name="Mendez-Lago M."/>
            <person name="Minx P."/>
            <person name="Mollenhauer M.U."/>
            <person name="Montooth K."/>
            <person name="Mount S.M."/>
            <person name="Mu X."/>
            <person name="Myers E."/>
            <person name="Negre B."/>
            <person name="Newfeld S."/>
            <person name="Nielsen R."/>
            <person name="Noor M.A."/>
            <person name="O'Grady P."/>
            <person name="Pachter L."/>
            <person name="Papaceit M."/>
            <person name="Parisi M.J."/>
            <person name="Parisi M."/>
            <person name="Parts L."/>
            <person name="Pedersen J.S."/>
            <person name="Pesole G."/>
            <person name="Phillippy A.M."/>
            <person name="Ponting C.P."/>
            <person name="Pop M."/>
            <person name="Porcelli D."/>
            <person name="Powell J.R."/>
            <person name="Prohaska S."/>
            <person name="Pruitt K."/>
            <person name="Puig M."/>
            <person name="Quesneville H."/>
            <person name="Ram K.R."/>
            <person name="Rand D."/>
            <person name="Rasmussen M.D."/>
            <person name="Reed L.K."/>
            <person name="Reenan R."/>
            <person name="Reily A."/>
            <person name="Remington K.A."/>
            <person name="Rieger T.T."/>
            <person name="Ritchie M.G."/>
            <person name="Robin C."/>
            <person name="Rogers Y.H."/>
            <person name="Rohde C."/>
            <person name="Rozas J."/>
            <person name="Rubenfield M.J."/>
            <person name="Ruiz A."/>
            <person name="Russo S."/>
            <person name="Salzberg S.L."/>
            <person name="Sanchez-Gracia A."/>
            <person name="Saranga D.J."/>
            <person name="Sato H."/>
            <person name="Schaeffer S.W."/>
            <person name="Schatz M.C."/>
            <person name="Schlenke T."/>
            <person name="Schwartz R."/>
            <person name="Segarra C."/>
            <person name="Singh R.S."/>
            <person name="Sirot L."/>
            <person name="Sirota M."/>
            <person name="Sisneros N.B."/>
            <person name="Smith C.D."/>
            <person name="Smith T.F."/>
            <person name="Spieth J."/>
            <person name="Stage D.E."/>
            <person name="Stark A."/>
            <person name="Stephan W."/>
            <person name="Strausberg R.L."/>
            <person name="Strempel S."/>
            <person name="Sturgill D."/>
            <person name="Sutton G."/>
            <person name="Sutton G.G."/>
            <person name="Tao W."/>
            <person name="Teichmann S."/>
            <person name="Tobari Y.N."/>
            <person name="Tomimura Y."/>
            <person name="Tsolas J.M."/>
            <person name="Valente V.L."/>
            <person name="Venter E."/>
            <person name="Venter J.C."/>
            <person name="Vicario S."/>
            <person name="Vieira F.G."/>
            <person name="Vilella A.J."/>
            <person name="Villasante A."/>
            <person name="Walenz B."/>
            <person name="Wang J."/>
            <person name="Wasserman M."/>
            <person name="Watts T."/>
            <person name="Wilson D."/>
            <person name="Wilson R.K."/>
            <person name="Wing R.A."/>
            <person name="Wolfner M.F."/>
            <person name="Wong A."/>
            <person name="Wong G.K."/>
            <person name="Wu C.I."/>
            <person name="Wu G."/>
            <person name="Yamamoto D."/>
            <person name="Yang H.P."/>
            <person name="Yang S.P."/>
            <person name="Yorke J.A."/>
            <person name="Yoshida K."/>
            <person name="Zdobnov E."/>
            <person name="Zhang P."/>
            <person name="Zhang Y."/>
            <person name="Zimin A.V."/>
            <person name="Baldwin J."/>
            <person name="Abdouelleil A."/>
            <person name="Abdulkadir J."/>
            <person name="Abebe A."/>
            <person name="Abera B."/>
            <person name="Abreu J."/>
            <person name="Acer S.C."/>
            <person name="Aftuck L."/>
            <person name="Alexander A."/>
            <person name="An P."/>
            <person name="Anderson E."/>
            <person name="Anderson S."/>
            <person name="Arachi H."/>
            <person name="Azer M."/>
            <person name="Bachantsang P."/>
            <person name="Barry A."/>
            <person name="Bayul T."/>
            <person name="Berlin A."/>
            <person name="Bessette D."/>
            <person name="Bloom T."/>
            <person name="Blye J."/>
            <person name="Boguslavskiy L."/>
            <person name="Bonnet C."/>
            <person name="Boukhgalter B."/>
            <person name="Bourzgui I."/>
            <person name="Brown A."/>
            <person name="Cahill P."/>
            <person name="Channer S."/>
            <person name="Cheshatsang Y."/>
            <person name="Chuda L."/>
            <person name="Citroen M."/>
            <person name="Collymore A."/>
            <person name="Cooke P."/>
            <person name="Costello M."/>
            <person name="D'Aco K."/>
            <person name="Daza R."/>
            <person name="De Haan G."/>
            <person name="DeGray S."/>
            <person name="DeMaso C."/>
            <person name="Dhargay N."/>
            <person name="Dooley K."/>
            <person name="Dooley E."/>
            <person name="Doricent M."/>
            <person name="Dorje P."/>
            <person name="Dorjee K."/>
            <person name="Dupes A."/>
            <person name="Elong R."/>
            <person name="Falk J."/>
            <person name="Farina A."/>
            <person name="Faro S."/>
            <person name="Ferguson D."/>
            <person name="Fisher S."/>
            <person name="Foley C.D."/>
            <person name="Franke A."/>
            <person name="Friedrich D."/>
            <person name="Gadbois L."/>
            <person name="Gearin G."/>
            <person name="Gearin C.R."/>
            <person name="Giannoukos G."/>
            <person name="Goode T."/>
            <person name="Graham J."/>
            <person name="Grandbois E."/>
            <person name="Grewal S."/>
            <person name="Gyaltsen K."/>
            <person name="Hafez N."/>
            <person name="Hagos B."/>
            <person name="Hall J."/>
            <person name="Henson C."/>
            <person name="Hollinger A."/>
            <person name="Honan T."/>
            <person name="Huard M.D."/>
            <person name="Hughes L."/>
            <person name="Hurhula B."/>
            <person name="Husby M.E."/>
            <person name="Kamat A."/>
            <person name="Kanga B."/>
            <person name="Kashin S."/>
            <person name="Khazanovich D."/>
            <person name="Kisner P."/>
            <person name="Lance K."/>
            <person name="Lara M."/>
            <person name="Lee W."/>
            <person name="Lennon N."/>
            <person name="Letendre F."/>
            <person name="LeVine R."/>
            <person name="Lipovsky A."/>
            <person name="Liu X."/>
            <person name="Liu J."/>
            <person name="Liu S."/>
            <person name="Lokyitsang T."/>
            <person name="Lokyitsang Y."/>
            <person name="Lubonja R."/>
            <person name="Lui A."/>
            <person name="MacDonald P."/>
            <person name="Magnisalis V."/>
            <person name="Maru K."/>
            <person name="Matthews C."/>
            <person name="McCusker W."/>
            <person name="McDonough S."/>
            <person name="Mehta T."/>
            <person name="Meldrim J."/>
            <person name="Meneus L."/>
            <person name="Mihai O."/>
            <person name="Mihalev A."/>
            <person name="Mihova T."/>
            <person name="Mittelman R."/>
            <person name="Mlenga V."/>
            <person name="Montmayeur A."/>
            <person name="Mulrain L."/>
            <person name="Navidi A."/>
            <person name="Naylor J."/>
            <person name="Negash T."/>
            <person name="Nguyen T."/>
            <person name="Nguyen N."/>
            <person name="Nicol R."/>
            <person name="Norbu C."/>
            <person name="Norbu N."/>
            <person name="Novod N."/>
            <person name="O'Neill B."/>
            <person name="Osman S."/>
            <person name="Markiewicz E."/>
            <person name="Oyono O.L."/>
            <person name="Patti C."/>
            <person name="Phunkhang P."/>
            <person name="Pierre F."/>
            <person name="Priest M."/>
            <person name="Raghuraman S."/>
            <person name="Rege F."/>
            <person name="Reyes R."/>
            <person name="Rise C."/>
            <person name="Rogov P."/>
            <person name="Ross K."/>
            <person name="Ryan E."/>
            <person name="Settipalli S."/>
            <person name="Shea T."/>
            <person name="Sherpa N."/>
            <person name="Shi L."/>
            <person name="Shih D."/>
            <person name="Sparrow T."/>
            <person name="Spaulding J."/>
            <person name="Stalker J."/>
            <person name="Stange-Thomann N."/>
            <person name="Stavropoulos S."/>
            <person name="Stone C."/>
            <person name="Strader C."/>
            <person name="Tesfaye S."/>
            <person name="Thomson T."/>
            <person name="Thoulutsang Y."/>
            <person name="Thoulutsang D."/>
            <person name="Topham K."/>
            <person name="Topping I."/>
            <person name="Tsamla T."/>
            <person name="Vassiliev H."/>
            <person name="Vo A."/>
            <person name="Wangchuk T."/>
            <person name="Wangdi T."/>
            <person name="Weiand M."/>
            <person name="Wilkinson J."/>
            <person name="Wilson A."/>
            <person name="Yadav S."/>
            <person name="Young G."/>
            <person name="Yu Q."/>
            <person name="Zembek L."/>
            <person name="Zhong D."/>
            <person name="Zimmer A."/>
            <person name="Zwirko Z."/>
            <person name="Jaffe D.B."/>
            <person name="Alvarez P."/>
            <person name="Brockman W."/>
            <person name="Butler J."/>
            <person name="Chin C."/>
            <person name="Gnerre S."/>
            <person name="Grabherr M."/>
            <person name="Kleber M."/>
            <person name="Mauceli E."/>
            <person name="MacCallum I."/>
        </authorList>
    </citation>
    <scope>NUCLEOTIDE SEQUENCE [LARGE SCALE GENOMIC DNA]</scope>
    <source>
        <strain evidence="12">Tucson 15287-2541.00</strain>
    </source>
</reference>
<evidence type="ECO:0000256" key="5">
    <source>
        <dbReference type="ARBA" id="ARBA00023273"/>
    </source>
</evidence>
<evidence type="ECO:0000256" key="3">
    <source>
        <dbReference type="ARBA" id="ARBA00023054"/>
    </source>
</evidence>
<evidence type="ECO:0000313" key="12">
    <source>
        <dbReference type="Proteomes" id="UP000001070"/>
    </source>
</evidence>
<dbReference type="GO" id="GO:0031514">
    <property type="term" value="C:motile cilium"/>
    <property type="evidence" value="ECO:0007669"/>
    <property type="project" value="UniProtKB-SubCell"/>
</dbReference>
<keyword evidence="12" id="KW-1185">Reference proteome</keyword>
<dbReference type="HOGENOM" id="CLU_1373522_0_0_1"/>
<dbReference type="EMBL" id="CH916403">
    <property type="protein sequence ID" value="EDV98669.1"/>
    <property type="molecule type" value="Genomic_DNA"/>
</dbReference>
<organism evidence="12">
    <name type="scientific">Drosophila grimshawi</name>
    <name type="common">Hawaiian fruit fly</name>
    <name type="synonym">Idiomyia grimshawi</name>
    <dbReference type="NCBI Taxonomy" id="7222"/>
    <lineage>
        <taxon>Eukaryota</taxon>
        <taxon>Metazoa</taxon>
        <taxon>Ecdysozoa</taxon>
        <taxon>Arthropoda</taxon>
        <taxon>Hexapoda</taxon>
        <taxon>Insecta</taxon>
        <taxon>Pterygota</taxon>
        <taxon>Neoptera</taxon>
        <taxon>Endopterygota</taxon>
        <taxon>Diptera</taxon>
        <taxon>Brachycera</taxon>
        <taxon>Muscomorpha</taxon>
        <taxon>Ephydroidea</taxon>
        <taxon>Drosophilidae</taxon>
        <taxon>Drosophila</taxon>
        <taxon>Hawaiian Drosophila</taxon>
    </lineage>
</organism>
<feature type="domain" description="Trichohyalin-plectin-homology" evidence="10">
    <location>
        <begin position="3"/>
        <end position="175"/>
    </location>
</feature>
<protein>
    <recommendedName>
        <fullName evidence="7">Cilia- and flagella-associated protein 45</fullName>
    </recommendedName>
</protein>
<evidence type="ECO:0000256" key="8">
    <source>
        <dbReference type="SAM" id="Coils"/>
    </source>
</evidence>
<keyword evidence="3 8" id="KW-0175">Coiled coil</keyword>
<dbReference type="InterPro" id="IPR043597">
    <property type="entry name" value="TPH_dom"/>
</dbReference>
<dbReference type="InParanoid" id="B4K099"/>
<dbReference type="AlphaFoldDB" id="B4K099"/>
<name>B4K099_DROGR</name>
<evidence type="ECO:0000256" key="1">
    <source>
        <dbReference type="ARBA" id="ARBA00004230"/>
    </source>
</evidence>
<dbReference type="PANTHER" id="PTHR15504">
    <property type="entry name" value="NASOPHARYNGEAL EPITHELIUM SPECIFIC PROTEIN 1"/>
    <property type="match status" value="1"/>
</dbReference>
<dbReference type="InterPro" id="IPR033253">
    <property type="entry name" value="CFAP45"/>
</dbReference>
<evidence type="ECO:0000256" key="6">
    <source>
        <dbReference type="ARBA" id="ARBA00034116"/>
    </source>
</evidence>
<keyword evidence="2" id="KW-0282">Flagellum</keyword>